<evidence type="ECO:0000256" key="2">
    <source>
        <dbReference type="SAM" id="MobiDB-lite"/>
    </source>
</evidence>
<dbReference type="Gene3D" id="3.40.50.1820">
    <property type="entry name" value="alpha/beta hydrolase"/>
    <property type="match status" value="1"/>
</dbReference>
<dbReference type="GO" id="GO:0106435">
    <property type="term" value="F:carboxylesterase activity"/>
    <property type="evidence" value="ECO:0007669"/>
    <property type="project" value="UniProtKB-EC"/>
</dbReference>
<dbReference type="SUPFAM" id="SSF53474">
    <property type="entry name" value="alpha/beta-Hydrolases"/>
    <property type="match status" value="1"/>
</dbReference>
<dbReference type="SMR" id="A0A0J6WM05"/>
<feature type="domain" description="Alpha/beta hydrolase fold-3" evidence="3">
    <location>
        <begin position="78"/>
        <end position="283"/>
    </location>
</feature>
<evidence type="ECO:0000313" key="5">
    <source>
        <dbReference type="Proteomes" id="UP000036513"/>
    </source>
</evidence>
<dbReference type="STRING" id="37916.MCHLDSM_00652"/>
<comment type="caution">
    <text evidence="4">The sequence shown here is derived from an EMBL/GenBank/DDBJ whole genome shotgun (WGS) entry which is preliminary data.</text>
</comment>
<gene>
    <name evidence="4" type="primary">nlhH_2</name>
    <name evidence="4" type="ORF">MCHLDSM_00652</name>
</gene>
<feature type="region of interest" description="Disordered" evidence="2">
    <location>
        <begin position="320"/>
        <end position="345"/>
    </location>
</feature>
<dbReference type="Proteomes" id="UP000036513">
    <property type="component" value="Unassembled WGS sequence"/>
</dbReference>
<evidence type="ECO:0000259" key="3">
    <source>
        <dbReference type="Pfam" id="PF07859"/>
    </source>
</evidence>
<proteinExistence type="predicted"/>
<keyword evidence="1 4" id="KW-0378">Hydrolase</keyword>
<keyword evidence="5" id="KW-1185">Reference proteome</keyword>
<dbReference type="InterPro" id="IPR029058">
    <property type="entry name" value="AB_hydrolase_fold"/>
</dbReference>
<reference evidence="4 5" key="1">
    <citation type="journal article" date="2015" name="Genome Biol. Evol.">
        <title>Characterization of Three Mycobacterium spp. with Potential Use in Bioremediation by Genome Sequencing and Comparative Genomics.</title>
        <authorList>
            <person name="Das S."/>
            <person name="Pettersson B.M."/>
            <person name="Behra P.R."/>
            <person name="Ramesh M."/>
            <person name="Dasgupta S."/>
            <person name="Bhattacharya A."/>
            <person name="Kirsebom L.A."/>
        </authorList>
    </citation>
    <scope>NUCLEOTIDE SEQUENCE [LARGE SCALE GENOMIC DNA]</scope>
    <source>
        <strain evidence="4 5">DSM 43826</strain>
    </source>
</reference>
<dbReference type="RefSeq" id="WP_048468854.1">
    <property type="nucleotide sequence ID" value="NZ_JYNL01000008.1"/>
</dbReference>
<dbReference type="EC" id="3.1.1.1" evidence="4"/>
<feature type="compositionally biased region" description="Low complexity" evidence="2">
    <location>
        <begin position="322"/>
        <end position="332"/>
    </location>
</feature>
<dbReference type="InterPro" id="IPR050300">
    <property type="entry name" value="GDXG_lipolytic_enzyme"/>
</dbReference>
<dbReference type="EMBL" id="JYNL01000008">
    <property type="protein sequence ID" value="KMO82772.1"/>
    <property type="molecule type" value="Genomic_DNA"/>
</dbReference>
<dbReference type="InterPro" id="IPR013094">
    <property type="entry name" value="AB_hydrolase_3"/>
</dbReference>
<dbReference type="Pfam" id="PF07859">
    <property type="entry name" value="Abhydrolase_3"/>
    <property type="match status" value="1"/>
</dbReference>
<dbReference type="AlphaFoldDB" id="A0A0J6WM05"/>
<evidence type="ECO:0000313" key="4">
    <source>
        <dbReference type="EMBL" id="KMO82772.1"/>
    </source>
</evidence>
<dbReference type="PATRIC" id="fig|37916.4.peg.706"/>
<dbReference type="PANTHER" id="PTHR48081">
    <property type="entry name" value="AB HYDROLASE SUPERFAMILY PROTEIN C4A8.06C"/>
    <property type="match status" value="1"/>
</dbReference>
<sequence>MRSPRLDPDAAARVASFGAPTPMRARGLSAVRSDVESAPHPPMPTMARIEDLIAPGPAGRPIPVRLYRPTTAAQSPALVYFHGGGLVMGSNHSFEPLARELAQASGAAVAAVDYRLAPESPPPAQFDDAWAATEWVAAHADQLDLDAERLAVVGDSAGGSLAAAVALAARDHSGPAIAVQVLLYPGLDRDMGARSITAMPDAPMLAHDDIVFMHETVDRGATPHSPYQVPAHATDVSGLPPAIIVTAECDPIRDWGERYAGRLRDAGVQTTLTRYPGMYHGFLMRSDATARGRLAMAEIGALLRAKFTHAVDFAACPDHRTSTTSPAVAPPTIDEHITQGEHHAD</sequence>
<accession>A0A0J6WM05</accession>
<name>A0A0J6WM05_9MYCO</name>
<organism evidence="4 5">
    <name type="scientific">Mycolicibacterium chlorophenolicum</name>
    <dbReference type="NCBI Taxonomy" id="37916"/>
    <lineage>
        <taxon>Bacteria</taxon>
        <taxon>Bacillati</taxon>
        <taxon>Actinomycetota</taxon>
        <taxon>Actinomycetes</taxon>
        <taxon>Mycobacteriales</taxon>
        <taxon>Mycobacteriaceae</taxon>
        <taxon>Mycolicibacterium</taxon>
    </lineage>
</organism>
<feature type="compositionally biased region" description="Basic and acidic residues" evidence="2">
    <location>
        <begin position="333"/>
        <end position="345"/>
    </location>
</feature>
<evidence type="ECO:0000256" key="1">
    <source>
        <dbReference type="ARBA" id="ARBA00022801"/>
    </source>
</evidence>
<protein>
    <submittedName>
        <fullName evidence="4">Carboxylesterase NlhH</fullName>
        <ecNumber evidence="4">3.1.1.1</ecNumber>
    </submittedName>
</protein>
<dbReference type="PANTHER" id="PTHR48081:SF8">
    <property type="entry name" value="ALPHA_BETA HYDROLASE FOLD-3 DOMAIN-CONTAINING PROTEIN-RELATED"/>
    <property type="match status" value="1"/>
</dbReference>